<keyword evidence="8" id="KW-0648">Protein biosynthesis</keyword>
<accession>A0A1Y1W9N7</accession>
<dbReference type="GO" id="GO:0005829">
    <property type="term" value="C:cytosol"/>
    <property type="evidence" value="ECO:0007669"/>
    <property type="project" value="TreeGrafter"/>
</dbReference>
<dbReference type="GeneID" id="63804125"/>
<dbReference type="NCBIfam" id="TIGR00499">
    <property type="entry name" value="lysS_bact"/>
    <property type="match status" value="1"/>
</dbReference>
<evidence type="ECO:0000313" key="14">
    <source>
        <dbReference type="Proteomes" id="UP000193922"/>
    </source>
</evidence>
<dbReference type="InterPro" id="IPR012340">
    <property type="entry name" value="NA-bd_OB-fold"/>
</dbReference>
<evidence type="ECO:0000256" key="11">
    <source>
        <dbReference type="RuleBase" id="RU003748"/>
    </source>
</evidence>
<dbReference type="SUPFAM" id="SSF55681">
    <property type="entry name" value="Class II aaRS and biotin synthetases"/>
    <property type="match status" value="1"/>
</dbReference>
<dbReference type="EMBL" id="MCFD01000006">
    <property type="protein sequence ID" value="ORX70162.1"/>
    <property type="molecule type" value="Genomic_DNA"/>
</dbReference>
<dbReference type="GO" id="GO:0005524">
    <property type="term" value="F:ATP binding"/>
    <property type="evidence" value="ECO:0007669"/>
    <property type="project" value="UniProtKB-KW"/>
</dbReference>
<gene>
    <name evidence="13" type="ORF">DL89DRAFT_267377</name>
</gene>
<dbReference type="Proteomes" id="UP000193922">
    <property type="component" value="Unassembled WGS sequence"/>
</dbReference>
<dbReference type="FunFam" id="3.30.930.10:FF:000238">
    <property type="entry name" value="Lysine--tRNA ligase"/>
    <property type="match status" value="1"/>
</dbReference>
<dbReference type="SUPFAM" id="SSF50249">
    <property type="entry name" value="Nucleic acid-binding proteins"/>
    <property type="match status" value="1"/>
</dbReference>
<dbReference type="PROSITE" id="PS50862">
    <property type="entry name" value="AA_TRNA_LIGASE_II"/>
    <property type="match status" value="1"/>
</dbReference>
<dbReference type="InterPro" id="IPR002313">
    <property type="entry name" value="Lys-tRNA-ligase_II"/>
</dbReference>
<comment type="subunit">
    <text evidence="3">Homodimer.</text>
</comment>
<dbReference type="STRING" id="61395.A0A1Y1W9N7"/>
<reference evidence="13 14" key="1">
    <citation type="submission" date="2016-07" db="EMBL/GenBank/DDBJ databases">
        <title>Pervasive Adenine N6-methylation of Active Genes in Fungi.</title>
        <authorList>
            <consortium name="DOE Joint Genome Institute"/>
            <person name="Mondo S.J."/>
            <person name="Dannebaum R.O."/>
            <person name="Kuo R.C."/>
            <person name="Labutti K."/>
            <person name="Haridas S."/>
            <person name="Kuo A."/>
            <person name="Salamov A."/>
            <person name="Ahrendt S.R."/>
            <person name="Lipzen A."/>
            <person name="Sullivan W."/>
            <person name="Andreopoulos W.B."/>
            <person name="Clum A."/>
            <person name="Lindquist E."/>
            <person name="Daum C."/>
            <person name="Ramamoorthy G.K."/>
            <person name="Gryganskyi A."/>
            <person name="Culley D."/>
            <person name="Magnuson J.K."/>
            <person name="James T.Y."/>
            <person name="O'Malley M.A."/>
            <person name="Stajich J.E."/>
            <person name="Spatafora J.W."/>
            <person name="Visel A."/>
            <person name="Grigoriev I.V."/>
        </authorList>
    </citation>
    <scope>NUCLEOTIDE SEQUENCE [LARGE SCALE GENOMIC DNA]</scope>
    <source>
        <strain evidence="13 14">ATCC 12442</strain>
    </source>
</reference>
<evidence type="ECO:0000256" key="1">
    <source>
        <dbReference type="ARBA" id="ARBA00004496"/>
    </source>
</evidence>
<keyword evidence="9 13" id="KW-0030">Aminoacyl-tRNA synthetase</keyword>
<protein>
    <recommendedName>
        <fullName evidence="11">Lysine--tRNA ligase</fullName>
        <ecNumber evidence="11">6.1.1.6</ecNumber>
    </recommendedName>
    <alternativeName>
        <fullName evidence="11">Lysyl-tRNA synthetase</fullName>
    </alternativeName>
</protein>
<evidence type="ECO:0000256" key="5">
    <source>
        <dbReference type="ARBA" id="ARBA00022598"/>
    </source>
</evidence>
<comment type="caution">
    <text evidence="13">The sequence shown here is derived from an EMBL/GenBank/DDBJ whole genome shotgun (WGS) entry which is preliminary data.</text>
</comment>
<sequence>MNRSLTLALKGSRNLRPFACRLQMSTLASSDKRPIKAQREQTFQTLNLPAYPRYTAAPEGYPVVSQKVLQSQYGHALEEGAKLPNVQVTVQGRVRSKREASKKLFFFDIEQDGHTVQLVASQARYVGDEDFRGLNRALLPGDIVRASGFIGKTNTGETSVFVTCHLELLAPCFHTIPVRSGLTDTQKRFRNRHVDLLVNPQAKHNLVTRAKVLKYIRSYLDTRDFTEVETPVLSPNVGGASAKPFVTTAAAFGNSRMFMRVAPELFLKQLVIGGMDRVYEIGKQFRNEGVDADHNPEFTTCEFYQTYATLDDLMAMTEEMLRGMAHAVTGETAVTAVSTISGNEIQVDLGKPFRRIDVTQFLRDKLPGLPNDFSSPDALPQLLDLLAKNNLSAPQPHTVPRLLDRLIGHYIEPLCQQPTFLIGHPSIMSPLSKCTDDSAQVSARFELFVNGKELVNAYEELNNPNEQRAKFMVQATERAAGDEEVPEMDQAFCDALEFALPPTGGWGMGVDRVVALLAGVRHLRETIAFPVMKNDSK</sequence>
<dbReference type="GO" id="GO:0006430">
    <property type="term" value="P:lysyl-tRNA aminoacylation"/>
    <property type="evidence" value="ECO:0007669"/>
    <property type="project" value="InterPro"/>
</dbReference>
<dbReference type="Pfam" id="PF00152">
    <property type="entry name" value="tRNA-synt_2"/>
    <property type="match status" value="1"/>
</dbReference>
<keyword evidence="6" id="KW-0547">Nucleotide-binding</keyword>
<name>A0A1Y1W9N7_9FUNG</name>
<dbReference type="Gene3D" id="2.40.50.140">
    <property type="entry name" value="Nucleic acid-binding proteins"/>
    <property type="match status" value="1"/>
</dbReference>
<comment type="catalytic activity">
    <reaction evidence="10 11">
        <text>tRNA(Lys) + L-lysine + ATP = L-lysyl-tRNA(Lys) + AMP + diphosphate</text>
        <dbReference type="Rhea" id="RHEA:20792"/>
        <dbReference type="Rhea" id="RHEA-COMP:9696"/>
        <dbReference type="Rhea" id="RHEA-COMP:9697"/>
        <dbReference type="ChEBI" id="CHEBI:30616"/>
        <dbReference type="ChEBI" id="CHEBI:32551"/>
        <dbReference type="ChEBI" id="CHEBI:33019"/>
        <dbReference type="ChEBI" id="CHEBI:78442"/>
        <dbReference type="ChEBI" id="CHEBI:78529"/>
        <dbReference type="ChEBI" id="CHEBI:456215"/>
        <dbReference type="EC" id="6.1.1.6"/>
    </reaction>
</comment>
<evidence type="ECO:0000256" key="9">
    <source>
        <dbReference type="ARBA" id="ARBA00023146"/>
    </source>
</evidence>
<proteinExistence type="inferred from homology"/>
<feature type="domain" description="Aminoacyl-transfer RNA synthetases class-II family profile" evidence="12">
    <location>
        <begin position="209"/>
        <end position="530"/>
    </location>
</feature>
<dbReference type="AlphaFoldDB" id="A0A1Y1W9N7"/>
<dbReference type="PANTHER" id="PTHR42918:SF5">
    <property type="entry name" value="LYSINE--TRNA LIGASE, MITOCHONDRIAL"/>
    <property type="match status" value="1"/>
</dbReference>
<keyword evidence="14" id="KW-1185">Reference proteome</keyword>
<dbReference type="OrthoDB" id="21243at2759"/>
<evidence type="ECO:0000256" key="8">
    <source>
        <dbReference type="ARBA" id="ARBA00022917"/>
    </source>
</evidence>
<comment type="subcellular location">
    <subcellularLocation>
        <location evidence="1">Cytoplasm</location>
    </subcellularLocation>
</comment>
<evidence type="ECO:0000256" key="10">
    <source>
        <dbReference type="ARBA" id="ARBA00048573"/>
    </source>
</evidence>
<organism evidence="13 14">
    <name type="scientific">Linderina pennispora</name>
    <dbReference type="NCBI Taxonomy" id="61395"/>
    <lineage>
        <taxon>Eukaryota</taxon>
        <taxon>Fungi</taxon>
        <taxon>Fungi incertae sedis</taxon>
        <taxon>Zoopagomycota</taxon>
        <taxon>Kickxellomycotina</taxon>
        <taxon>Kickxellomycetes</taxon>
        <taxon>Kickxellales</taxon>
        <taxon>Kickxellaceae</taxon>
        <taxon>Linderina</taxon>
    </lineage>
</organism>
<dbReference type="InterPro" id="IPR004364">
    <property type="entry name" value="Aa-tRNA-synt_II"/>
</dbReference>
<dbReference type="PANTHER" id="PTHR42918">
    <property type="entry name" value="LYSYL-TRNA SYNTHETASE"/>
    <property type="match status" value="1"/>
</dbReference>
<evidence type="ECO:0000256" key="2">
    <source>
        <dbReference type="ARBA" id="ARBA00008226"/>
    </source>
</evidence>
<dbReference type="RefSeq" id="XP_040743800.1">
    <property type="nucleotide sequence ID" value="XM_040887477.1"/>
</dbReference>
<dbReference type="InterPro" id="IPR004365">
    <property type="entry name" value="NA-bd_OB_tRNA"/>
</dbReference>
<dbReference type="Gene3D" id="3.30.930.10">
    <property type="entry name" value="Bira Bifunctional Protein, Domain 2"/>
    <property type="match status" value="1"/>
</dbReference>
<dbReference type="CDD" id="cd04322">
    <property type="entry name" value="LysRS_N"/>
    <property type="match status" value="1"/>
</dbReference>
<dbReference type="InterPro" id="IPR045864">
    <property type="entry name" value="aa-tRNA-synth_II/BPL/LPL"/>
</dbReference>
<keyword evidence="4" id="KW-0963">Cytoplasm</keyword>
<dbReference type="PRINTS" id="PR00982">
    <property type="entry name" value="TRNASYNTHLYS"/>
</dbReference>
<evidence type="ECO:0000256" key="4">
    <source>
        <dbReference type="ARBA" id="ARBA00022490"/>
    </source>
</evidence>
<evidence type="ECO:0000256" key="3">
    <source>
        <dbReference type="ARBA" id="ARBA00011738"/>
    </source>
</evidence>
<evidence type="ECO:0000256" key="7">
    <source>
        <dbReference type="ARBA" id="ARBA00022840"/>
    </source>
</evidence>
<dbReference type="GO" id="GO:0000049">
    <property type="term" value="F:tRNA binding"/>
    <property type="evidence" value="ECO:0007669"/>
    <property type="project" value="TreeGrafter"/>
</dbReference>
<keyword evidence="7" id="KW-0067">ATP-binding</keyword>
<dbReference type="GO" id="GO:0004824">
    <property type="term" value="F:lysine-tRNA ligase activity"/>
    <property type="evidence" value="ECO:0007669"/>
    <property type="project" value="UniProtKB-EC"/>
</dbReference>
<dbReference type="InterPro" id="IPR018149">
    <property type="entry name" value="Lys-tRNA-synth_II_C"/>
</dbReference>
<dbReference type="EC" id="6.1.1.6" evidence="11"/>
<dbReference type="InterPro" id="IPR006195">
    <property type="entry name" value="aa-tRNA-synth_II"/>
</dbReference>
<keyword evidence="5" id="KW-0436">Ligase</keyword>
<evidence type="ECO:0000256" key="6">
    <source>
        <dbReference type="ARBA" id="ARBA00022741"/>
    </source>
</evidence>
<dbReference type="InterPro" id="IPR044136">
    <property type="entry name" value="Lys-tRNA-ligase_II_N"/>
</dbReference>
<evidence type="ECO:0000259" key="12">
    <source>
        <dbReference type="PROSITE" id="PS50862"/>
    </source>
</evidence>
<evidence type="ECO:0000313" key="13">
    <source>
        <dbReference type="EMBL" id="ORX70162.1"/>
    </source>
</evidence>
<dbReference type="Pfam" id="PF01336">
    <property type="entry name" value="tRNA_anti-codon"/>
    <property type="match status" value="1"/>
</dbReference>
<comment type="similarity">
    <text evidence="2">Belongs to the class-II aminoacyl-tRNA synthetase family.</text>
</comment>